<accession>A0A8J5TPW2</accession>
<dbReference type="Proteomes" id="UP000694050">
    <property type="component" value="Unassembled WGS sequence"/>
</dbReference>
<evidence type="ECO:0000313" key="1">
    <source>
        <dbReference type="EMBL" id="KAG7408545.1"/>
    </source>
</evidence>
<sequence length="157" mass="17517">MDDRSDGIILVMGVMGAGKGHFVNLLRLQSVLDGHLMISATQKCEAVQIFVDEDEKRSIAVVDTPGFLDTRRGQAEIVAEITDYLAAQNLPGLPRHFHLLRKIVGDDAFTNVILITTMWNTLRNEDRQRALQREQELIGNFLSPMIDRGSCVIASQI</sequence>
<comment type="caution">
    <text evidence="1">The sequence shown here is derived from an EMBL/GenBank/DDBJ whole genome shotgun (WGS) entry which is preliminary data.</text>
</comment>
<dbReference type="EMBL" id="JAELUQ010000009">
    <property type="protein sequence ID" value="KAG7408545.1"/>
    <property type="molecule type" value="Genomic_DNA"/>
</dbReference>
<reference evidence="1" key="1">
    <citation type="submission" date="2021-04" db="EMBL/GenBank/DDBJ databases">
        <title>First draft genome resource for Brassicaceae pathogens Fusarium oxysporum f. sp. raphani and Fusarium oxysporum f. sp. rapae.</title>
        <authorList>
            <person name="Asai S."/>
        </authorList>
    </citation>
    <scope>NUCLEOTIDE SEQUENCE</scope>
    <source>
        <strain evidence="1">Tf1208</strain>
    </source>
</reference>
<evidence type="ECO:0000313" key="2">
    <source>
        <dbReference type="Proteomes" id="UP000694050"/>
    </source>
</evidence>
<dbReference type="AlphaFoldDB" id="A0A8J5TPW2"/>
<protein>
    <recommendedName>
        <fullName evidence="3">AIG1-type G domain-containing protein</fullName>
    </recommendedName>
</protein>
<gene>
    <name evidence="1" type="ORF">Forpe1208_v012397</name>
</gene>
<organism evidence="1 2">
    <name type="scientific">Fusarium oxysporum f. sp. rapae</name>
    <dbReference type="NCBI Taxonomy" id="485398"/>
    <lineage>
        <taxon>Eukaryota</taxon>
        <taxon>Fungi</taxon>
        <taxon>Dikarya</taxon>
        <taxon>Ascomycota</taxon>
        <taxon>Pezizomycotina</taxon>
        <taxon>Sordariomycetes</taxon>
        <taxon>Hypocreomycetidae</taxon>
        <taxon>Hypocreales</taxon>
        <taxon>Nectriaceae</taxon>
        <taxon>Fusarium</taxon>
        <taxon>Fusarium oxysporum species complex</taxon>
    </lineage>
</organism>
<evidence type="ECO:0008006" key="3">
    <source>
        <dbReference type="Google" id="ProtNLM"/>
    </source>
</evidence>
<proteinExistence type="predicted"/>
<name>A0A8J5TPW2_FUSOX</name>